<gene>
    <name evidence="1" type="ORF">Hypma_014152</name>
</gene>
<protein>
    <submittedName>
        <fullName evidence="1">Uncharacterized protein</fullName>
    </submittedName>
</protein>
<reference evidence="1" key="1">
    <citation type="submission" date="2018-04" db="EMBL/GenBank/DDBJ databases">
        <title>Whole genome sequencing of Hypsizygus marmoreus.</title>
        <authorList>
            <person name="Choi I.-G."/>
            <person name="Min B."/>
            <person name="Kim J.-G."/>
            <person name="Kim S."/>
            <person name="Oh Y.-L."/>
            <person name="Kong W.-S."/>
            <person name="Park H."/>
            <person name="Jeong J."/>
            <person name="Song E.-S."/>
        </authorList>
    </citation>
    <scope>NUCLEOTIDE SEQUENCE [LARGE SCALE GENOMIC DNA]</scope>
    <source>
        <strain evidence="1">51987-8</strain>
    </source>
</reference>
<comment type="caution">
    <text evidence="1">The sequence shown here is derived from an EMBL/GenBank/DDBJ whole genome shotgun (WGS) entry which is preliminary data.</text>
</comment>
<name>A0A369K878_HYPMA</name>
<evidence type="ECO:0000313" key="1">
    <source>
        <dbReference type="EMBL" id="RDB29772.1"/>
    </source>
</evidence>
<keyword evidence="2" id="KW-1185">Reference proteome</keyword>
<organism evidence="1 2">
    <name type="scientific">Hypsizygus marmoreus</name>
    <name type="common">White beech mushroom</name>
    <name type="synonym">Agaricus marmoreus</name>
    <dbReference type="NCBI Taxonomy" id="39966"/>
    <lineage>
        <taxon>Eukaryota</taxon>
        <taxon>Fungi</taxon>
        <taxon>Dikarya</taxon>
        <taxon>Basidiomycota</taxon>
        <taxon>Agaricomycotina</taxon>
        <taxon>Agaricomycetes</taxon>
        <taxon>Agaricomycetidae</taxon>
        <taxon>Agaricales</taxon>
        <taxon>Tricholomatineae</taxon>
        <taxon>Lyophyllaceae</taxon>
        <taxon>Hypsizygus</taxon>
    </lineage>
</organism>
<evidence type="ECO:0000313" key="2">
    <source>
        <dbReference type="Proteomes" id="UP000076154"/>
    </source>
</evidence>
<dbReference type="AlphaFoldDB" id="A0A369K878"/>
<proteinExistence type="predicted"/>
<accession>A0A369K878</accession>
<dbReference type="EMBL" id="LUEZ02000009">
    <property type="protein sequence ID" value="RDB29772.1"/>
    <property type="molecule type" value="Genomic_DNA"/>
</dbReference>
<sequence length="100" mass="10887">MTEASRETGSRTYLALHPGMRYESANEPAKKAGGVAVSVCQRAIERSLKCVKADLRTPDTGKGTECRSEGHGCKPRTHHTLCCAPQRAKSGSMCIERREP</sequence>
<dbReference type="Proteomes" id="UP000076154">
    <property type="component" value="Unassembled WGS sequence"/>
</dbReference>
<dbReference type="InParanoid" id="A0A369K878"/>